<organism evidence="5">
    <name type="scientific">marine sediment metagenome</name>
    <dbReference type="NCBI Taxonomy" id="412755"/>
    <lineage>
        <taxon>unclassified sequences</taxon>
        <taxon>metagenomes</taxon>
        <taxon>ecological metagenomes</taxon>
    </lineage>
</organism>
<dbReference type="AlphaFoldDB" id="X0SBS9"/>
<dbReference type="GO" id="GO:0006272">
    <property type="term" value="P:leading strand elongation"/>
    <property type="evidence" value="ECO:0007669"/>
    <property type="project" value="TreeGrafter"/>
</dbReference>
<dbReference type="GO" id="GO:0003677">
    <property type="term" value="F:DNA binding"/>
    <property type="evidence" value="ECO:0007669"/>
    <property type="project" value="UniProtKB-KW"/>
</dbReference>
<dbReference type="InterPro" id="IPR022648">
    <property type="entry name" value="Pr_cel_nuc_antig_N"/>
</dbReference>
<sequence>MRLTIKEKTKVTQLVAIFRYLKNITEIVNINFSTDQLYIQGLDSSHACLVEIKIMADWFDSYTSDTLTLGVSCGILFKVIDCWKEKQEITLEYDSDDMDRLCINFKGEGTLTKDFALPLLDIDTDILEIPESEYQVDLAMASNLFNELISEMAIFNDTIKFNCNEDSVSLSANGEAGEMKTIINNDDIEELAIEEDFELDVNISTSYVVKTCAFHKLNPVVYIHCSNDRPVKIHYSLGDDDSIESTSYVRFFIATKIDD</sequence>
<accession>X0SBS9</accession>
<dbReference type="PANTHER" id="PTHR11352">
    <property type="entry name" value="PROLIFERATING CELL NUCLEAR ANTIGEN"/>
    <property type="match status" value="1"/>
</dbReference>
<dbReference type="Gene3D" id="3.70.10.10">
    <property type="match status" value="1"/>
</dbReference>
<evidence type="ECO:0000313" key="5">
    <source>
        <dbReference type="EMBL" id="GAF78493.1"/>
    </source>
</evidence>
<dbReference type="PRINTS" id="PR00339">
    <property type="entry name" value="PCNACYCLIN"/>
</dbReference>
<feature type="domain" description="Proliferating cell nuclear antigen PCNA N-terminal" evidence="3">
    <location>
        <begin position="15"/>
        <end position="125"/>
    </location>
</feature>
<keyword evidence="2" id="KW-0238">DNA-binding</keyword>
<dbReference type="HAMAP" id="MF_00317">
    <property type="entry name" value="DNApol_clamp_arch"/>
    <property type="match status" value="1"/>
</dbReference>
<dbReference type="PANTHER" id="PTHR11352:SF0">
    <property type="entry name" value="PROLIFERATING CELL NUCLEAR ANTIGEN"/>
    <property type="match status" value="1"/>
</dbReference>
<evidence type="ECO:0000259" key="4">
    <source>
        <dbReference type="Pfam" id="PF02747"/>
    </source>
</evidence>
<dbReference type="EMBL" id="BARS01000515">
    <property type="protein sequence ID" value="GAF78493.1"/>
    <property type="molecule type" value="Genomic_DNA"/>
</dbReference>
<dbReference type="NCBIfam" id="TIGR00590">
    <property type="entry name" value="pcna"/>
    <property type="match status" value="1"/>
</dbReference>
<reference evidence="5" key="1">
    <citation type="journal article" date="2014" name="Front. Microbiol.">
        <title>High frequency of phylogenetically diverse reductive dehalogenase-homologous genes in deep subseafloor sedimentary metagenomes.</title>
        <authorList>
            <person name="Kawai M."/>
            <person name="Futagami T."/>
            <person name="Toyoda A."/>
            <person name="Takaki Y."/>
            <person name="Nishi S."/>
            <person name="Hori S."/>
            <person name="Arai W."/>
            <person name="Tsubouchi T."/>
            <person name="Morono Y."/>
            <person name="Uchiyama I."/>
            <person name="Ito T."/>
            <person name="Fujiyama A."/>
            <person name="Inagaki F."/>
            <person name="Takami H."/>
        </authorList>
    </citation>
    <scope>NUCLEOTIDE SEQUENCE</scope>
    <source>
        <strain evidence="5">Expedition CK06-06</strain>
    </source>
</reference>
<evidence type="ECO:0000259" key="3">
    <source>
        <dbReference type="Pfam" id="PF00705"/>
    </source>
</evidence>
<gene>
    <name evidence="5" type="ORF">S01H1_01224</name>
</gene>
<dbReference type="InterPro" id="IPR000730">
    <property type="entry name" value="Pr_cel_nuc_antig"/>
</dbReference>
<evidence type="ECO:0000256" key="2">
    <source>
        <dbReference type="ARBA" id="ARBA00023125"/>
    </source>
</evidence>
<dbReference type="Pfam" id="PF02747">
    <property type="entry name" value="PCNA_C"/>
    <property type="match status" value="1"/>
</dbReference>
<dbReference type="InterPro" id="IPR022649">
    <property type="entry name" value="Pr_cel_nuc_antig_C"/>
</dbReference>
<feature type="domain" description="Proliferating cell nuclear antigen PCNA C-terminal" evidence="4">
    <location>
        <begin position="129"/>
        <end position="239"/>
    </location>
</feature>
<comment type="caution">
    <text evidence="5">The sequence shown here is derived from an EMBL/GenBank/DDBJ whole genome shotgun (WGS) entry which is preliminary data.</text>
</comment>
<dbReference type="GO" id="GO:0030337">
    <property type="term" value="F:DNA polymerase processivity factor activity"/>
    <property type="evidence" value="ECO:0007669"/>
    <property type="project" value="InterPro"/>
</dbReference>
<dbReference type="CDD" id="cd00577">
    <property type="entry name" value="PCNA"/>
    <property type="match status" value="1"/>
</dbReference>
<proteinExistence type="inferred from homology"/>
<dbReference type="SUPFAM" id="SSF55979">
    <property type="entry name" value="DNA clamp"/>
    <property type="match status" value="2"/>
</dbReference>
<evidence type="ECO:0000256" key="1">
    <source>
        <dbReference type="ARBA" id="ARBA00010462"/>
    </source>
</evidence>
<name>X0SBS9_9ZZZZ</name>
<dbReference type="GO" id="GO:0006275">
    <property type="term" value="P:regulation of DNA replication"/>
    <property type="evidence" value="ECO:0007669"/>
    <property type="project" value="InterPro"/>
</dbReference>
<dbReference type="Pfam" id="PF00705">
    <property type="entry name" value="PCNA_N"/>
    <property type="match status" value="1"/>
</dbReference>
<evidence type="ECO:0008006" key="6">
    <source>
        <dbReference type="Google" id="ProtNLM"/>
    </source>
</evidence>
<comment type="similarity">
    <text evidence="1">Belongs to the PCNA family.</text>
</comment>
<protein>
    <recommendedName>
        <fullName evidence="6">Proliferating cell nuclear antigen PCNA N-terminal domain-containing protein</fullName>
    </recommendedName>
</protein>
<dbReference type="InterPro" id="IPR046938">
    <property type="entry name" value="DNA_clamp_sf"/>
</dbReference>